<evidence type="ECO:0000259" key="1">
    <source>
        <dbReference type="Pfam" id="PF11791"/>
    </source>
</evidence>
<protein>
    <recommendedName>
        <fullName evidence="1">Aconitase B HEAT-like domain-containing protein</fullName>
    </recommendedName>
</protein>
<proteinExistence type="predicted"/>
<dbReference type="InterPro" id="IPR015933">
    <property type="entry name" value="Aconitase_B_HEAT-like_dom"/>
</dbReference>
<dbReference type="InterPro" id="IPR036288">
    <property type="entry name" value="Aconitase_B_HEAT-like_dom_sf"/>
</dbReference>
<reference evidence="3" key="1">
    <citation type="submission" date="2018-12" db="EMBL/GenBank/DDBJ databases">
        <title>Genome sequence of Microcystis aeruginosa NIES-4285.</title>
        <authorList>
            <person name="Tanabe Y."/>
        </authorList>
    </citation>
    <scope>NUCLEOTIDE SEQUENCE [LARGE SCALE GENOMIC DNA]</scope>
    <source>
        <strain evidence="3">NIES-4285</strain>
    </source>
</reference>
<feature type="domain" description="Aconitase B HEAT-like" evidence="1">
    <location>
        <begin position="18"/>
        <end position="47"/>
    </location>
</feature>
<evidence type="ECO:0000313" key="2">
    <source>
        <dbReference type="EMBL" id="GCE60814.1"/>
    </source>
</evidence>
<dbReference type="GO" id="GO:0006099">
    <property type="term" value="P:tricarboxylic acid cycle"/>
    <property type="evidence" value="ECO:0007669"/>
    <property type="project" value="InterPro"/>
</dbReference>
<dbReference type="Gene3D" id="1.25.40.310">
    <property type="entry name" value="Aconitate B, HEAT-like domain"/>
    <property type="match status" value="1"/>
</dbReference>
<evidence type="ECO:0000313" key="3">
    <source>
        <dbReference type="Proteomes" id="UP000289660"/>
    </source>
</evidence>
<gene>
    <name evidence="2" type="ORF">MiAbB_02738</name>
</gene>
<organism evidence="2 3">
    <name type="scientific">Microcystis aeruginosa NIES-4285</name>
    <dbReference type="NCBI Taxonomy" id="2497681"/>
    <lineage>
        <taxon>Bacteria</taxon>
        <taxon>Bacillati</taxon>
        <taxon>Cyanobacteriota</taxon>
        <taxon>Cyanophyceae</taxon>
        <taxon>Oscillatoriophycideae</taxon>
        <taxon>Chroococcales</taxon>
        <taxon>Microcystaceae</taxon>
        <taxon>Microcystis</taxon>
    </lineage>
</organism>
<dbReference type="GO" id="GO:0003994">
    <property type="term" value="F:aconitate hydratase activity"/>
    <property type="evidence" value="ECO:0007669"/>
    <property type="project" value="InterPro"/>
</dbReference>
<accession>A0A402DF65</accession>
<dbReference type="Proteomes" id="UP000289660">
    <property type="component" value="Unassembled WGS sequence"/>
</dbReference>
<comment type="caution">
    <text evidence="2">The sequence shown here is derived from an EMBL/GenBank/DDBJ whole genome shotgun (WGS) entry which is preliminary data.</text>
</comment>
<sequence length="56" mass="6035">MPPYRTIPSNEEPSIIGSIVISPQGAVSLLGTMVGGYNVHSLIELLKFGVTFDFIK</sequence>
<dbReference type="AlphaFoldDB" id="A0A402DF65"/>
<name>A0A402DF65_MICAE</name>
<dbReference type="SUPFAM" id="SSF74778">
    <property type="entry name" value="Aconitase B, N-terminal domain"/>
    <property type="match status" value="1"/>
</dbReference>
<dbReference type="Pfam" id="PF11791">
    <property type="entry name" value="Aconitase_B_N"/>
    <property type="match status" value="1"/>
</dbReference>
<dbReference type="EMBL" id="BIFY01000048">
    <property type="protein sequence ID" value="GCE60814.1"/>
    <property type="molecule type" value="Genomic_DNA"/>
</dbReference>